<dbReference type="Proteomes" id="UP000294911">
    <property type="component" value="Unassembled WGS sequence"/>
</dbReference>
<organism evidence="8 9">
    <name type="scientific">Tamaricihabitans halophyticus</name>
    <dbReference type="NCBI Taxonomy" id="1262583"/>
    <lineage>
        <taxon>Bacteria</taxon>
        <taxon>Bacillati</taxon>
        <taxon>Actinomycetota</taxon>
        <taxon>Actinomycetes</taxon>
        <taxon>Pseudonocardiales</taxon>
        <taxon>Pseudonocardiaceae</taxon>
        <taxon>Tamaricihabitans</taxon>
    </lineage>
</organism>
<keyword evidence="9" id="KW-1185">Reference proteome</keyword>
<evidence type="ECO:0000256" key="2">
    <source>
        <dbReference type="ARBA" id="ARBA00022475"/>
    </source>
</evidence>
<evidence type="ECO:0000256" key="1">
    <source>
        <dbReference type="ARBA" id="ARBA00004651"/>
    </source>
</evidence>
<dbReference type="PANTHER" id="PTHR30213:SF1">
    <property type="entry name" value="INNER MEMBRANE PROTEIN YHJD"/>
    <property type="match status" value="1"/>
</dbReference>
<evidence type="ECO:0000313" key="8">
    <source>
        <dbReference type="EMBL" id="TCP49328.1"/>
    </source>
</evidence>
<evidence type="ECO:0000313" key="9">
    <source>
        <dbReference type="Proteomes" id="UP000294911"/>
    </source>
</evidence>
<dbReference type="OrthoDB" id="4127374at2"/>
<evidence type="ECO:0000256" key="5">
    <source>
        <dbReference type="ARBA" id="ARBA00023136"/>
    </source>
</evidence>
<gene>
    <name evidence="8" type="ORF">EV191_109150</name>
</gene>
<keyword evidence="4 7" id="KW-1133">Transmembrane helix</keyword>
<dbReference type="InterPro" id="IPR017039">
    <property type="entry name" value="Virul_fac_BrkB"/>
</dbReference>
<dbReference type="NCBIfam" id="TIGR00766">
    <property type="entry name" value="inner membrane protein YhjD"/>
    <property type="match status" value="1"/>
</dbReference>
<feature type="transmembrane region" description="Helical" evidence="7">
    <location>
        <begin position="199"/>
        <end position="222"/>
    </location>
</feature>
<dbReference type="NCBIfam" id="TIGR00765">
    <property type="entry name" value="yihY_not_rbn"/>
    <property type="match status" value="1"/>
</dbReference>
<evidence type="ECO:0000256" key="6">
    <source>
        <dbReference type="SAM" id="MobiDB-lite"/>
    </source>
</evidence>
<feature type="transmembrane region" description="Helical" evidence="7">
    <location>
        <begin position="159"/>
        <end position="179"/>
    </location>
</feature>
<reference evidence="8 9" key="1">
    <citation type="submission" date="2019-03" db="EMBL/GenBank/DDBJ databases">
        <title>Genomic Encyclopedia of Type Strains, Phase IV (KMG-IV): sequencing the most valuable type-strain genomes for metagenomic binning, comparative biology and taxonomic classification.</title>
        <authorList>
            <person name="Goeker M."/>
        </authorList>
    </citation>
    <scope>NUCLEOTIDE SEQUENCE [LARGE SCALE GENOMIC DNA]</scope>
    <source>
        <strain evidence="8 9">DSM 45765</strain>
    </source>
</reference>
<keyword evidence="3 7" id="KW-0812">Transmembrane</keyword>
<dbReference type="GO" id="GO:0005886">
    <property type="term" value="C:plasma membrane"/>
    <property type="evidence" value="ECO:0007669"/>
    <property type="project" value="UniProtKB-SubCell"/>
</dbReference>
<dbReference type="EMBL" id="SLXQ01000009">
    <property type="protein sequence ID" value="TCP49328.1"/>
    <property type="molecule type" value="Genomic_DNA"/>
</dbReference>
<feature type="transmembrane region" description="Helical" evidence="7">
    <location>
        <begin position="267"/>
        <end position="291"/>
    </location>
</feature>
<comment type="caution">
    <text evidence="8">The sequence shown here is derived from an EMBL/GenBank/DDBJ whole genome shotgun (WGS) entry which is preliminary data.</text>
</comment>
<sequence length="348" mass="36616">MAATSEGTKPAEETPTPSKLDRARTRYPWLDHLVRAGSAFSERHGTHYAAAITYFSVLSLFPVLMVSFAVGAFILAGNEELLVRVQEAITEAVPGNIGATINEVVDTALDSAGTVGVLGLLTALYSGLNWIGNLRDALTAQWGQDKQELPFLRTKLNDLLALVGLGAAMVLSFGLSAAGGGLGRTLLRLVGLDGAFARFLLSVLTVLLSLVASCLVFLWVIARLPRKRMSARSAVKGAIAAAIGFEVLKQVGTIYLASVTSSPTGALFGPIIGVMVFANLVSQFVLFITAWTATASENLVRTVPVPPPAVIQPVVRVPRGPSAPVAAGFFGAGALSAIAAVRLRRRRR</sequence>
<name>A0A4R2QLC0_9PSEU</name>
<dbReference type="Pfam" id="PF03631">
    <property type="entry name" value="Virul_fac_BrkB"/>
    <property type="match status" value="1"/>
</dbReference>
<feature type="transmembrane region" description="Helical" evidence="7">
    <location>
        <begin position="51"/>
        <end position="76"/>
    </location>
</feature>
<dbReference type="RefSeq" id="WP_132878620.1">
    <property type="nucleotide sequence ID" value="NZ_SLXQ01000009.1"/>
</dbReference>
<evidence type="ECO:0000256" key="7">
    <source>
        <dbReference type="SAM" id="Phobius"/>
    </source>
</evidence>
<dbReference type="InterPro" id="IPR005274">
    <property type="entry name" value="IM_pro_YhjD"/>
</dbReference>
<accession>A0A4R2QLC0</accession>
<evidence type="ECO:0000256" key="4">
    <source>
        <dbReference type="ARBA" id="ARBA00022989"/>
    </source>
</evidence>
<keyword evidence="2" id="KW-1003">Cell membrane</keyword>
<evidence type="ECO:0000256" key="3">
    <source>
        <dbReference type="ARBA" id="ARBA00022692"/>
    </source>
</evidence>
<dbReference type="AlphaFoldDB" id="A0A4R2QLC0"/>
<feature type="region of interest" description="Disordered" evidence="6">
    <location>
        <begin position="1"/>
        <end position="21"/>
    </location>
</feature>
<dbReference type="PANTHER" id="PTHR30213">
    <property type="entry name" value="INNER MEMBRANE PROTEIN YHJD"/>
    <property type="match status" value="1"/>
</dbReference>
<protein>
    <submittedName>
        <fullName evidence="8">Membrane protein</fullName>
    </submittedName>
</protein>
<proteinExistence type="predicted"/>
<keyword evidence="5 7" id="KW-0472">Membrane</keyword>
<comment type="subcellular location">
    <subcellularLocation>
        <location evidence="1">Cell membrane</location>
        <topology evidence="1">Multi-pass membrane protein</topology>
    </subcellularLocation>
</comment>